<dbReference type="Proteomes" id="UP000749559">
    <property type="component" value="Unassembled WGS sequence"/>
</dbReference>
<dbReference type="GO" id="GO:0000783">
    <property type="term" value="C:nuclear telomere cap complex"/>
    <property type="evidence" value="ECO:0007669"/>
    <property type="project" value="TreeGrafter"/>
</dbReference>
<keyword evidence="5" id="KW-0158">Chromosome</keyword>
<protein>
    <recommendedName>
        <fullName evidence="4">Protection of telomeres protein 1</fullName>
    </recommendedName>
</protein>
<keyword evidence="6" id="KW-0779">Telomere</keyword>
<feature type="compositionally biased region" description="Basic and acidic residues" evidence="9">
    <location>
        <begin position="530"/>
        <end position="561"/>
    </location>
</feature>
<evidence type="ECO:0000256" key="5">
    <source>
        <dbReference type="ARBA" id="ARBA00022454"/>
    </source>
</evidence>
<keyword evidence="8" id="KW-0539">Nucleus</keyword>
<dbReference type="Gene3D" id="2.40.50.140">
    <property type="entry name" value="Nucleic acid-binding proteins"/>
    <property type="match status" value="2"/>
</dbReference>
<dbReference type="InterPro" id="IPR032042">
    <property type="entry name" value="POT1PC"/>
</dbReference>
<dbReference type="InterPro" id="IPR011564">
    <property type="entry name" value="Telomer_end-bd_POT1/Cdc13"/>
</dbReference>
<comment type="subcellular location">
    <subcellularLocation>
        <location evidence="2">Chromosome</location>
        <location evidence="2">Telomere</location>
    </subcellularLocation>
    <subcellularLocation>
        <location evidence="1">Nucleus</location>
    </subcellularLocation>
</comment>
<feature type="region of interest" description="Disordered" evidence="9">
    <location>
        <begin position="618"/>
        <end position="654"/>
    </location>
</feature>
<dbReference type="GO" id="GO:0032210">
    <property type="term" value="P:regulation of telomere maintenance via telomerase"/>
    <property type="evidence" value="ECO:0007669"/>
    <property type="project" value="TreeGrafter"/>
</dbReference>
<dbReference type="GO" id="GO:0010521">
    <property type="term" value="F:telomerase inhibitor activity"/>
    <property type="evidence" value="ECO:0007669"/>
    <property type="project" value="TreeGrafter"/>
</dbReference>
<dbReference type="InterPro" id="IPR012340">
    <property type="entry name" value="NA-bd_OB-fold"/>
</dbReference>
<comment type="caution">
    <text evidence="11">The sequence shown here is derived from an EMBL/GenBank/DDBJ whole genome shotgun (WGS) entry which is preliminary data.</text>
</comment>
<accession>A0A8S4NNW6</accession>
<dbReference type="PANTHER" id="PTHR14513">
    <property type="entry name" value="PROTECTION OF TELOMERES 1"/>
    <property type="match status" value="1"/>
</dbReference>
<evidence type="ECO:0000256" key="8">
    <source>
        <dbReference type="ARBA" id="ARBA00023242"/>
    </source>
</evidence>
<evidence type="ECO:0000313" key="12">
    <source>
        <dbReference type="Proteomes" id="UP000749559"/>
    </source>
</evidence>
<evidence type="ECO:0000256" key="2">
    <source>
        <dbReference type="ARBA" id="ARBA00004574"/>
    </source>
</evidence>
<dbReference type="GO" id="GO:0016233">
    <property type="term" value="P:telomere capping"/>
    <property type="evidence" value="ECO:0007669"/>
    <property type="project" value="TreeGrafter"/>
</dbReference>
<name>A0A8S4NNW6_OWEFU</name>
<evidence type="ECO:0000256" key="6">
    <source>
        <dbReference type="ARBA" id="ARBA00022895"/>
    </source>
</evidence>
<keyword evidence="12" id="KW-1185">Reference proteome</keyword>
<dbReference type="InterPro" id="IPR028389">
    <property type="entry name" value="POT1"/>
</dbReference>
<gene>
    <name evidence="11" type="ORF">OFUS_LOCUS9619</name>
</gene>
<organism evidence="11 12">
    <name type="scientific">Owenia fusiformis</name>
    <name type="common">Polychaete worm</name>
    <dbReference type="NCBI Taxonomy" id="6347"/>
    <lineage>
        <taxon>Eukaryota</taxon>
        <taxon>Metazoa</taxon>
        <taxon>Spiralia</taxon>
        <taxon>Lophotrochozoa</taxon>
        <taxon>Annelida</taxon>
        <taxon>Polychaeta</taxon>
        <taxon>Sedentaria</taxon>
        <taxon>Canalipalpata</taxon>
        <taxon>Sabellida</taxon>
        <taxon>Oweniida</taxon>
        <taxon>Oweniidae</taxon>
        <taxon>Owenia</taxon>
    </lineage>
</organism>
<dbReference type="CDD" id="cd04497">
    <property type="entry name" value="hPOT1_OB1_like"/>
    <property type="match status" value="1"/>
</dbReference>
<dbReference type="Pfam" id="PF16686">
    <property type="entry name" value="POT1PC"/>
    <property type="match status" value="1"/>
</dbReference>
<sequence length="932" mass="103569">MSCKFVTGDSIDVPAEWQLVDPGRIQHGVVEKNNYIKGTVHTRYPLVPNVRKKPLIKFILQLDADGLKTPTASTSTASTDSIGKVLVSVFLVGKYAQQADPFSQGDCVVLSDFYIENSTSSTVANCTNHVVLDEAKSQATIIILHKKKSDVNTVKRPHGPVTAKPASNMPKTQKAREYSYTPLSDLLVGNTYCVYGVCKFYKPPKRTKGSDYNMIVSLVDPNLHDNNAKLKCSIFLRDESNFPKIRAVGDIVRFHRLKITSFSDELQGQIGPGFSSLVWPGQIDGSLEPRTNNKTFTVTDDDKKKVLELRKWYNDLMERTLIKNHASLKVSDFVLDQYFDLTCQVVGKYVSTKKHFVVLRIWDGTKPSIPVYVYEEFETQSAATDCDEELTKAARGRMVDVAVFDEHFTKSAHIQPGAYITLVNLHAMISTIAKTSPPTAELCVHGGYSYGRDVIVLLSTNLKAVALKTFLADVPIEVSSSTDKSKGDTQKQVNDEINGNVIEGHANDAIVVESTSDDIINNATSEAPPDESKKEQEKEKQAKKETKQDPKDTSQDTKHNIIENTNQNAIHDKAQEPTQAKNQDIPKARDTKQQTLNVTKPDKNIDSVEVTDEILTVPDASPVVREPVKRQRNEEERSGETPAKKVQKTDFDDKVPSNNLVDDAAGKLEDVKLEDAQGSASLSGEICMLETASVLTTNHHVKPSKLRDVEKCSSPNKFRIMARVYDYQPRTTKLDEFLRLCCPQCHYISTLEKIEEEYDVPSVVYKSIGLYKCPKCVRDDNVTTTNGASPDSDIIGTPTEVGGHPLLKYSFMLKLLLRDNTGWVVANLWGDHAETFFKGIRATAMLLDDSVFHAITNILKQLCPSTNNSDILEGTDTQVSNRLVLNNNDSLVDHDPKLSNRPLLDCCILSHHGANGLSYQIFNTRLALDIDG</sequence>
<feature type="region of interest" description="Disordered" evidence="9">
    <location>
        <begin position="152"/>
        <end position="173"/>
    </location>
</feature>
<evidence type="ECO:0000256" key="4">
    <source>
        <dbReference type="ARBA" id="ARBA00015253"/>
    </source>
</evidence>
<evidence type="ECO:0000256" key="9">
    <source>
        <dbReference type="SAM" id="MobiDB-lite"/>
    </source>
</evidence>
<dbReference type="Pfam" id="PF02765">
    <property type="entry name" value="POT1"/>
    <property type="match status" value="1"/>
</dbReference>
<feature type="region of interest" description="Disordered" evidence="9">
    <location>
        <begin position="520"/>
        <end position="604"/>
    </location>
</feature>
<comment type="similarity">
    <text evidence="3">Belongs to the telombin family.</text>
</comment>
<feature type="compositionally biased region" description="Basic and acidic residues" evidence="9">
    <location>
        <begin position="626"/>
        <end position="654"/>
    </location>
</feature>
<dbReference type="OrthoDB" id="2186770at2759"/>
<dbReference type="SMART" id="SM00976">
    <property type="entry name" value="Telo_bind"/>
    <property type="match status" value="1"/>
</dbReference>
<evidence type="ECO:0000256" key="3">
    <source>
        <dbReference type="ARBA" id="ARBA00008442"/>
    </source>
</evidence>
<reference evidence="11" key="1">
    <citation type="submission" date="2022-03" db="EMBL/GenBank/DDBJ databases">
        <authorList>
            <person name="Martin C."/>
        </authorList>
    </citation>
    <scope>NUCLEOTIDE SEQUENCE</scope>
</reference>
<feature type="domain" description="Telomeric single stranded DNA binding POT1/Cdc13" evidence="10">
    <location>
        <begin position="180"/>
        <end position="314"/>
    </location>
</feature>
<dbReference type="AlphaFoldDB" id="A0A8S4NNW6"/>
<dbReference type="EMBL" id="CAIIXF020000005">
    <property type="protein sequence ID" value="CAH1783262.1"/>
    <property type="molecule type" value="Genomic_DNA"/>
</dbReference>
<dbReference type="PANTHER" id="PTHR14513:SF0">
    <property type="entry name" value="PROTECTION OF TELOMERES PROTEIN 1"/>
    <property type="match status" value="1"/>
</dbReference>
<evidence type="ECO:0000259" key="10">
    <source>
        <dbReference type="SMART" id="SM00976"/>
    </source>
</evidence>
<evidence type="ECO:0000256" key="1">
    <source>
        <dbReference type="ARBA" id="ARBA00004123"/>
    </source>
</evidence>
<dbReference type="FunFam" id="2.40.50.140:FF:000119">
    <property type="entry name" value="Protection of telomeres 1 homolog"/>
    <property type="match status" value="1"/>
</dbReference>
<proteinExistence type="inferred from homology"/>
<evidence type="ECO:0000313" key="11">
    <source>
        <dbReference type="EMBL" id="CAH1783262.1"/>
    </source>
</evidence>
<evidence type="ECO:0000256" key="7">
    <source>
        <dbReference type="ARBA" id="ARBA00023125"/>
    </source>
</evidence>
<keyword evidence="7" id="KW-0238">DNA-binding</keyword>
<dbReference type="SUPFAM" id="SSF50249">
    <property type="entry name" value="Nucleic acid-binding proteins"/>
    <property type="match status" value="2"/>
</dbReference>
<dbReference type="GO" id="GO:0098505">
    <property type="term" value="F:G-rich strand telomeric DNA binding"/>
    <property type="evidence" value="ECO:0007669"/>
    <property type="project" value="TreeGrafter"/>
</dbReference>